<evidence type="ECO:0000256" key="7">
    <source>
        <dbReference type="ARBA" id="ARBA00023239"/>
    </source>
</evidence>
<evidence type="ECO:0000256" key="4">
    <source>
        <dbReference type="ARBA" id="ARBA00022801"/>
    </source>
</evidence>
<evidence type="ECO:0000313" key="10">
    <source>
        <dbReference type="EMBL" id="TZG40911.1"/>
    </source>
</evidence>
<dbReference type="RefSeq" id="WP_149320885.1">
    <property type="nucleotide sequence ID" value="NZ_VTPU01000002.1"/>
</dbReference>
<sequence length="184" mass="21003">MRSTVMASRSRWSWPGNWSLDPQPLFGGAFFLSCLGYFSVNTRYYKVGKKPEYRHRRCIVPATFFVESQDGKNPHLLEPADGRAIAFGGIYKEWTDKVTGEIVYSASIITLPGIKPLENIHRKSVPMWLPEEAYEKWLSPEVTNTYELDYLLEPALRCDLKATLVDKTYSKKPISNPYILSSAS</sequence>
<evidence type="ECO:0000256" key="3">
    <source>
        <dbReference type="ARBA" id="ARBA00022763"/>
    </source>
</evidence>
<feature type="transmembrane region" description="Helical" evidence="9">
    <location>
        <begin position="25"/>
        <end position="45"/>
    </location>
</feature>
<name>A0A5D9DDQ0_HALER</name>
<evidence type="ECO:0000313" key="11">
    <source>
        <dbReference type="Proteomes" id="UP000324260"/>
    </source>
</evidence>
<keyword evidence="9" id="KW-1133">Transmembrane helix</keyword>
<keyword evidence="9" id="KW-0812">Transmembrane</keyword>
<keyword evidence="2 8" id="KW-0645">Protease</keyword>
<evidence type="ECO:0000256" key="5">
    <source>
        <dbReference type="ARBA" id="ARBA00023124"/>
    </source>
</evidence>
<proteinExistence type="inferred from homology"/>
<keyword evidence="9" id="KW-0472">Membrane</keyword>
<accession>A0A5D9DDQ0</accession>
<comment type="similarity">
    <text evidence="1 8">Belongs to the SOS response-associated peptidase family.</text>
</comment>
<gene>
    <name evidence="10" type="ORF">FZZ93_03140</name>
</gene>
<dbReference type="SUPFAM" id="SSF143081">
    <property type="entry name" value="BB1717-like"/>
    <property type="match status" value="1"/>
</dbReference>
<dbReference type="PANTHER" id="PTHR13604">
    <property type="entry name" value="DC12-RELATED"/>
    <property type="match status" value="1"/>
</dbReference>
<dbReference type="PROSITE" id="PS51257">
    <property type="entry name" value="PROKAR_LIPOPROTEIN"/>
    <property type="match status" value="1"/>
</dbReference>
<reference evidence="10 11" key="1">
    <citation type="submission" date="2019-08" db="EMBL/GenBank/DDBJ databases">
        <title>Draft Genome Sequence of Halomonas eurihalina Isolated from Preserved Hide-surface.</title>
        <authorList>
            <person name="Hussain S.A."/>
            <person name="Xu A."/>
            <person name="Sarker M."/>
            <person name="Sommers C."/>
        </authorList>
    </citation>
    <scope>NUCLEOTIDE SEQUENCE [LARGE SCALE GENOMIC DNA]</scope>
    <source>
        <strain evidence="10 11">MS1</strain>
    </source>
</reference>
<dbReference type="GO" id="GO:0016829">
    <property type="term" value="F:lyase activity"/>
    <property type="evidence" value="ECO:0007669"/>
    <property type="project" value="UniProtKB-KW"/>
</dbReference>
<evidence type="ECO:0000256" key="9">
    <source>
        <dbReference type="SAM" id="Phobius"/>
    </source>
</evidence>
<evidence type="ECO:0000256" key="6">
    <source>
        <dbReference type="ARBA" id="ARBA00023125"/>
    </source>
</evidence>
<dbReference type="GO" id="GO:0008233">
    <property type="term" value="F:peptidase activity"/>
    <property type="evidence" value="ECO:0007669"/>
    <property type="project" value="UniProtKB-KW"/>
</dbReference>
<dbReference type="InterPro" id="IPR003738">
    <property type="entry name" value="SRAP"/>
</dbReference>
<evidence type="ECO:0000256" key="1">
    <source>
        <dbReference type="ARBA" id="ARBA00008136"/>
    </source>
</evidence>
<dbReference type="GO" id="GO:0003697">
    <property type="term" value="F:single-stranded DNA binding"/>
    <property type="evidence" value="ECO:0007669"/>
    <property type="project" value="InterPro"/>
</dbReference>
<dbReference type="OrthoDB" id="6192129at2"/>
<dbReference type="Gene3D" id="3.90.1680.10">
    <property type="entry name" value="SOS response associated peptidase-like"/>
    <property type="match status" value="1"/>
</dbReference>
<dbReference type="Pfam" id="PF02586">
    <property type="entry name" value="SRAP"/>
    <property type="match status" value="1"/>
</dbReference>
<dbReference type="EC" id="3.4.-.-" evidence="8"/>
<dbReference type="PANTHER" id="PTHR13604:SF0">
    <property type="entry name" value="ABASIC SITE PROCESSING PROTEIN HMCES"/>
    <property type="match status" value="1"/>
</dbReference>
<keyword evidence="3" id="KW-0227">DNA damage</keyword>
<dbReference type="GO" id="GO:0106300">
    <property type="term" value="P:protein-DNA covalent cross-linking repair"/>
    <property type="evidence" value="ECO:0007669"/>
    <property type="project" value="InterPro"/>
</dbReference>
<evidence type="ECO:0000256" key="2">
    <source>
        <dbReference type="ARBA" id="ARBA00022670"/>
    </source>
</evidence>
<keyword evidence="4 8" id="KW-0378">Hydrolase</keyword>
<keyword evidence="11" id="KW-1185">Reference proteome</keyword>
<comment type="caution">
    <text evidence="10">The sequence shown here is derived from an EMBL/GenBank/DDBJ whole genome shotgun (WGS) entry which is preliminary data.</text>
</comment>
<dbReference type="AlphaFoldDB" id="A0A5D9DDQ0"/>
<dbReference type="EMBL" id="VTPU01000002">
    <property type="protein sequence ID" value="TZG40911.1"/>
    <property type="molecule type" value="Genomic_DNA"/>
</dbReference>
<organism evidence="10 11">
    <name type="scientific">Halomonas eurihalina</name>
    <dbReference type="NCBI Taxonomy" id="42566"/>
    <lineage>
        <taxon>Bacteria</taxon>
        <taxon>Pseudomonadati</taxon>
        <taxon>Pseudomonadota</taxon>
        <taxon>Gammaproteobacteria</taxon>
        <taxon>Oceanospirillales</taxon>
        <taxon>Halomonadaceae</taxon>
        <taxon>Halomonas</taxon>
    </lineage>
</organism>
<dbReference type="Proteomes" id="UP000324260">
    <property type="component" value="Unassembled WGS sequence"/>
</dbReference>
<keyword evidence="7" id="KW-0456">Lyase</keyword>
<protein>
    <recommendedName>
        <fullName evidence="8">Abasic site processing protein</fullName>
        <ecNumber evidence="8">3.4.-.-</ecNumber>
    </recommendedName>
</protein>
<dbReference type="GO" id="GO:0006508">
    <property type="term" value="P:proteolysis"/>
    <property type="evidence" value="ECO:0007669"/>
    <property type="project" value="UniProtKB-KW"/>
</dbReference>
<dbReference type="InterPro" id="IPR036590">
    <property type="entry name" value="SRAP-like"/>
</dbReference>
<keyword evidence="6" id="KW-0238">DNA-binding</keyword>
<evidence type="ECO:0000256" key="8">
    <source>
        <dbReference type="RuleBase" id="RU364100"/>
    </source>
</evidence>
<keyword evidence="5" id="KW-0190">Covalent protein-DNA linkage</keyword>